<dbReference type="EMBL" id="JAMTCG010000006">
    <property type="protein sequence ID" value="MCP2162172.1"/>
    <property type="molecule type" value="Genomic_DNA"/>
</dbReference>
<dbReference type="Proteomes" id="UP001205740">
    <property type="component" value="Unassembled WGS sequence"/>
</dbReference>
<organism evidence="3 4">
    <name type="scientific">Williamsia serinedens</name>
    <dbReference type="NCBI Taxonomy" id="391736"/>
    <lineage>
        <taxon>Bacteria</taxon>
        <taxon>Bacillati</taxon>
        <taxon>Actinomycetota</taxon>
        <taxon>Actinomycetes</taxon>
        <taxon>Mycobacteriales</taxon>
        <taxon>Nocardiaceae</taxon>
        <taxon>Williamsia</taxon>
    </lineage>
</organism>
<name>A0ABT1H8D3_9NOCA</name>
<accession>A0ABT1H8D3</accession>
<keyword evidence="2" id="KW-0732">Signal</keyword>
<feature type="chain" id="PRO_5046113430" evidence="2">
    <location>
        <begin position="28"/>
        <end position="92"/>
    </location>
</feature>
<reference evidence="3 4" key="1">
    <citation type="submission" date="2022-06" db="EMBL/GenBank/DDBJ databases">
        <title>Genomic Encyclopedia of Archaeal and Bacterial Type Strains, Phase II (KMG-II): from individual species to whole genera.</title>
        <authorList>
            <person name="Goeker M."/>
        </authorList>
    </citation>
    <scope>NUCLEOTIDE SEQUENCE [LARGE SCALE GENOMIC DNA]</scope>
    <source>
        <strain evidence="3 4">DSM 45037</strain>
    </source>
</reference>
<evidence type="ECO:0000313" key="3">
    <source>
        <dbReference type="EMBL" id="MCP2162172.1"/>
    </source>
</evidence>
<keyword evidence="4" id="KW-1185">Reference proteome</keyword>
<gene>
    <name evidence="3" type="ORF">LX12_003376</name>
</gene>
<evidence type="ECO:0000256" key="1">
    <source>
        <dbReference type="SAM" id="MobiDB-lite"/>
    </source>
</evidence>
<comment type="caution">
    <text evidence="3">The sequence shown here is derived from an EMBL/GenBank/DDBJ whole genome shotgun (WGS) entry which is preliminary data.</text>
</comment>
<feature type="region of interest" description="Disordered" evidence="1">
    <location>
        <begin position="47"/>
        <end position="81"/>
    </location>
</feature>
<feature type="signal peptide" evidence="2">
    <location>
        <begin position="1"/>
        <end position="27"/>
    </location>
</feature>
<evidence type="ECO:0000256" key="2">
    <source>
        <dbReference type="SAM" id="SignalP"/>
    </source>
</evidence>
<dbReference type="RefSeq" id="WP_253655734.1">
    <property type="nucleotide sequence ID" value="NZ_BAAAOE010000005.1"/>
</dbReference>
<sequence>MSPRLRTLTFAVAGAAAALVAVAPAGAAPSTFPTNPNACVGASSTTANAQLQDASPSKFRSDQARADDGQPGRADSVAVIPQCKAAGLDRGN</sequence>
<evidence type="ECO:0000313" key="4">
    <source>
        <dbReference type="Proteomes" id="UP001205740"/>
    </source>
</evidence>
<protein>
    <submittedName>
        <fullName evidence="3">Uncharacterized protein</fullName>
    </submittedName>
</protein>
<feature type="compositionally biased region" description="Basic and acidic residues" evidence="1">
    <location>
        <begin position="59"/>
        <end position="70"/>
    </location>
</feature>
<proteinExistence type="predicted"/>